<evidence type="ECO:0000256" key="1">
    <source>
        <dbReference type="SAM" id="SignalP"/>
    </source>
</evidence>
<dbReference type="AlphaFoldDB" id="A0A3E0GU13"/>
<feature type="chain" id="PRO_5017675395" evidence="1">
    <location>
        <begin position="28"/>
        <end position="55"/>
    </location>
</feature>
<keyword evidence="1" id="KW-0732">Signal</keyword>
<dbReference type="EMBL" id="QUNO01000028">
    <property type="protein sequence ID" value="REH27699.1"/>
    <property type="molecule type" value="Genomic_DNA"/>
</dbReference>
<organism evidence="2 3">
    <name type="scientific">Kutzneria buriramensis</name>
    <dbReference type="NCBI Taxonomy" id="1045776"/>
    <lineage>
        <taxon>Bacteria</taxon>
        <taxon>Bacillati</taxon>
        <taxon>Actinomycetota</taxon>
        <taxon>Actinomycetes</taxon>
        <taxon>Pseudonocardiales</taxon>
        <taxon>Pseudonocardiaceae</taxon>
        <taxon>Kutzneria</taxon>
    </lineage>
</organism>
<keyword evidence="3" id="KW-1185">Reference proteome</keyword>
<accession>A0A3E0GU13</accession>
<proteinExistence type="predicted"/>
<sequence length="55" mass="5429">MKGSLAVMMMTAVVILSLLAGGPVANAAQPHGAVLSVSTTFVFGQIGTRGPNGSD</sequence>
<protein>
    <submittedName>
        <fullName evidence="2">Uncharacterized protein</fullName>
    </submittedName>
</protein>
<dbReference type="Proteomes" id="UP000256269">
    <property type="component" value="Unassembled WGS sequence"/>
</dbReference>
<comment type="caution">
    <text evidence="2">The sequence shown here is derived from an EMBL/GenBank/DDBJ whole genome shotgun (WGS) entry which is preliminary data.</text>
</comment>
<evidence type="ECO:0000313" key="3">
    <source>
        <dbReference type="Proteomes" id="UP000256269"/>
    </source>
</evidence>
<reference evidence="2 3" key="1">
    <citation type="submission" date="2018-08" db="EMBL/GenBank/DDBJ databases">
        <title>Genomic Encyclopedia of Archaeal and Bacterial Type Strains, Phase II (KMG-II): from individual species to whole genera.</title>
        <authorList>
            <person name="Goeker M."/>
        </authorList>
    </citation>
    <scope>NUCLEOTIDE SEQUENCE [LARGE SCALE GENOMIC DNA]</scope>
    <source>
        <strain evidence="2 3">DSM 45791</strain>
    </source>
</reference>
<gene>
    <name evidence="2" type="ORF">BCF44_1282</name>
</gene>
<dbReference type="RefSeq" id="WP_170218172.1">
    <property type="nucleotide sequence ID" value="NZ_CP144375.1"/>
</dbReference>
<name>A0A3E0GU13_9PSEU</name>
<feature type="signal peptide" evidence="1">
    <location>
        <begin position="1"/>
        <end position="27"/>
    </location>
</feature>
<evidence type="ECO:0000313" key="2">
    <source>
        <dbReference type="EMBL" id="REH27699.1"/>
    </source>
</evidence>